<keyword evidence="6 16" id="KW-0808">Transferase</keyword>
<dbReference type="SUPFAM" id="SSF100879">
    <property type="entry name" value="Lesion bypass DNA polymerase (Y-family), little finger domain"/>
    <property type="match status" value="1"/>
</dbReference>
<reference evidence="18" key="1">
    <citation type="submission" date="2023-05" db="EMBL/GenBank/DDBJ databases">
        <authorList>
            <person name="Zhang X."/>
        </authorList>
    </citation>
    <scope>NUCLEOTIDE SEQUENCE</scope>
    <source>
        <strain evidence="18">BD1B2-1</strain>
    </source>
</reference>
<dbReference type="SUPFAM" id="SSF56672">
    <property type="entry name" value="DNA/RNA polymerases"/>
    <property type="match status" value="1"/>
</dbReference>
<dbReference type="Gene3D" id="3.30.70.270">
    <property type="match status" value="1"/>
</dbReference>
<feature type="binding site" evidence="16">
    <location>
        <position position="103"/>
    </location>
    <ligand>
        <name>Mg(2+)</name>
        <dbReference type="ChEBI" id="CHEBI:18420"/>
    </ligand>
</feature>
<evidence type="ECO:0000256" key="10">
    <source>
        <dbReference type="ARBA" id="ARBA00022763"/>
    </source>
</evidence>
<dbReference type="GO" id="GO:0006281">
    <property type="term" value="P:DNA repair"/>
    <property type="evidence" value="ECO:0007669"/>
    <property type="project" value="UniProtKB-UniRule"/>
</dbReference>
<keyword evidence="7 16" id="KW-0548">Nucleotidyltransferase</keyword>
<dbReference type="InterPro" id="IPR053848">
    <property type="entry name" value="IMS_HHH_1"/>
</dbReference>
<dbReference type="CDD" id="cd03586">
    <property type="entry name" value="PolY_Pol_IV_kappa"/>
    <property type="match status" value="1"/>
</dbReference>
<keyword evidence="8 16" id="KW-0235">DNA replication</keyword>
<evidence type="ECO:0000256" key="4">
    <source>
        <dbReference type="ARBA" id="ARBA00022457"/>
    </source>
</evidence>
<keyword evidence="12 16" id="KW-0239">DNA-directed DNA polymerase</keyword>
<feature type="site" description="Substrate discrimination" evidence="16">
    <location>
        <position position="13"/>
    </location>
</feature>
<evidence type="ECO:0000256" key="1">
    <source>
        <dbReference type="ARBA" id="ARBA00004496"/>
    </source>
</evidence>
<dbReference type="Pfam" id="PF00817">
    <property type="entry name" value="IMS"/>
    <property type="match status" value="1"/>
</dbReference>
<keyword evidence="5 16" id="KW-0963">Cytoplasm</keyword>
<dbReference type="GO" id="GO:0005829">
    <property type="term" value="C:cytosol"/>
    <property type="evidence" value="ECO:0007669"/>
    <property type="project" value="TreeGrafter"/>
</dbReference>
<dbReference type="GO" id="GO:0000287">
    <property type="term" value="F:magnesium ion binding"/>
    <property type="evidence" value="ECO:0007669"/>
    <property type="project" value="UniProtKB-UniRule"/>
</dbReference>
<dbReference type="FunFam" id="3.40.1170.60:FF:000001">
    <property type="entry name" value="DNA polymerase IV"/>
    <property type="match status" value="1"/>
</dbReference>
<dbReference type="Pfam" id="PF11799">
    <property type="entry name" value="IMS_C"/>
    <property type="match status" value="1"/>
</dbReference>
<comment type="caution">
    <text evidence="18">The sequence shown here is derived from an EMBL/GenBank/DDBJ whole genome shotgun (WGS) entry which is preliminary data.</text>
</comment>
<dbReference type="InterPro" id="IPR001126">
    <property type="entry name" value="UmuC"/>
</dbReference>
<dbReference type="InterPro" id="IPR050116">
    <property type="entry name" value="DNA_polymerase-Y"/>
</dbReference>
<proteinExistence type="inferred from homology"/>
<dbReference type="Gene3D" id="3.40.1170.60">
    <property type="match status" value="1"/>
</dbReference>
<evidence type="ECO:0000256" key="5">
    <source>
        <dbReference type="ARBA" id="ARBA00022490"/>
    </source>
</evidence>
<evidence type="ECO:0000256" key="6">
    <source>
        <dbReference type="ARBA" id="ARBA00022679"/>
    </source>
</evidence>
<dbReference type="GO" id="GO:0003684">
    <property type="term" value="F:damaged DNA binding"/>
    <property type="evidence" value="ECO:0007669"/>
    <property type="project" value="InterPro"/>
</dbReference>
<evidence type="ECO:0000256" key="9">
    <source>
        <dbReference type="ARBA" id="ARBA00022723"/>
    </source>
</evidence>
<comment type="subcellular location">
    <subcellularLocation>
        <location evidence="1 16">Cytoplasm</location>
    </subcellularLocation>
</comment>
<feature type="binding site" evidence="16">
    <location>
        <position position="8"/>
    </location>
    <ligand>
        <name>Mg(2+)</name>
        <dbReference type="ChEBI" id="CHEBI:18420"/>
    </ligand>
</feature>
<dbReference type="NCBIfam" id="NF002677">
    <property type="entry name" value="PRK02406.1"/>
    <property type="match status" value="1"/>
</dbReference>
<keyword evidence="19" id="KW-1185">Reference proteome</keyword>
<dbReference type="GO" id="GO:0003887">
    <property type="term" value="F:DNA-directed DNA polymerase activity"/>
    <property type="evidence" value="ECO:0007669"/>
    <property type="project" value="UniProtKB-UniRule"/>
</dbReference>
<evidence type="ECO:0000256" key="3">
    <source>
        <dbReference type="ARBA" id="ARBA00011245"/>
    </source>
</evidence>
<dbReference type="InterPro" id="IPR043128">
    <property type="entry name" value="Rev_trsase/Diguanyl_cyclase"/>
</dbReference>
<evidence type="ECO:0000313" key="18">
    <source>
        <dbReference type="EMBL" id="MDJ1500306.1"/>
    </source>
</evidence>
<dbReference type="InterPro" id="IPR043502">
    <property type="entry name" value="DNA/RNA_pol_sf"/>
</dbReference>
<comment type="cofactor">
    <cofactor evidence="16">
        <name>Mg(2+)</name>
        <dbReference type="ChEBI" id="CHEBI:18420"/>
    </cofactor>
    <text evidence="16">Binds 2 magnesium ions per subunit.</text>
</comment>
<sequence length="360" mass="40723">MRKIIHIDMDAFYASVEQRDFPQYRGRPVIVGGSPEGRGVVATASYEARRYGVHSAMSAGKARQLCPHAIFVYPRFDVYKAISLEIREIFRRYTDLIEPLSLDEAYLDVTTDKLQIGSAMEIAEQIRAFIFSELHLTASAGVSVNKFVAKIASGMQKPNGITFIGPSKIETFMEKLPVEKFFGVGEVTARKMKSMHLHTGADLKRLSEVELIRIFGKMGSFYYRIVRGIDERPVQPFRERKSLGVEDTFPEDLTQLAQMDAELYTISQKLIERLQRSNAKGRTLTLKIKYNDFSQITRSQSFAIPLVDVSTIYTIALQLLEKTEPESKPIRLLGISISNFEDVSSDPLQADKSGQLWLFS</sequence>
<dbReference type="PROSITE" id="PS50173">
    <property type="entry name" value="UMUC"/>
    <property type="match status" value="1"/>
</dbReference>
<dbReference type="EC" id="2.7.7.7" evidence="16"/>
<dbReference type="PANTHER" id="PTHR11076">
    <property type="entry name" value="DNA REPAIR POLYMERASE UMUC / TRANSFERASE FAMILY MEMBER"/>
    <property type="match status" value="1"/>
</dbReference>
<name>A0AAE3QY92_9BACT</name>
<evidence type="ECO:0000256" key="13">
    <source>
        <dbReference type="ARBA" id="ARBA00023125"/>
    </source>
</evidence>
<evidence type="ECO:0000256" key="11">
    <source>
        <dbReference type="ARBA" id="ARBA00022842"/>
    </source>
</evidence>
<evidence type="ECO:0000256" key="16">
    <source>
        <dbReference type="HAMAP-Rule" id="MF_01113"/>
    </source>
</evidence>
<keyword evidence="11 16" id="KW-0460">Magnesium</keyword>
<keyword evidence="14 16" id="KW-0234">DNA repair</keyword>
<dbReference type="FunFam" id="3.30.1490.100:FF:000004">
    <property type="entry name" value="DNA polymerase IV"/>
    <property type="match status" value="1"/>
</dbReference>
<dbReference type="InterPro" id="IPR036775">
    <property type="entry name" value="DNA_pol_Y-fam_lit_finger_sf"/>
</dbReference>
<dbReference type="AlphaFoldDB" id="A0AAE3QY92"/>
<accession>A0AAE3QY92</accession>
<dbReference type="Proteomes" id="UP001232063">
    <property type="component" value="Unassembled WGS sequence"/>
</dbReference>
<evidence type="ECO:0000259" key="17">
    <source>
        <dbReference type="PROSITE" id="PS50173"/>
    </source>
</evidence>
<gene>
    <name evidence="16 18" type="primary">dinB</name>
    <name evidence="18" type="ORF">QNI22_06600</name>
</gene>
<comment type="similarity">
    <text evidence="2 16">Belongs to the DNA polymerase type-Y family.</text>
</comment>
<comment type="subunit">
    <text evidence="3 16">Monomer.</text>
</comment>
<dbReference type="GO" id="GO:0009432">
    <property type="term" value="P:SOS response"/>
    <property type="evidence" value="ECO:0007669"/>
    <property type="project" value="TreeGrafter"/>
</dbReference>
<evidence type="ECO:0000256" key="15">
    <source>
        <dbReference type="ARBA" id="ARBA00049244"/>
    </source>
</evidence>
<keyword evidence="13 16" id="KW-0238">DNA-binding</keyword>
<evidence type="ECO:0000256" key="2">
    <source>
        <dbReference type="ARBA" id="ARBA00010945"/>
    </source>
</evidence>
<keyword evidence="10 16" id="KW-0227">DNA damage</keyword>
<feature type="active site" evidence="16">
    <location>
        <position position="104"/>
    </location>
</feature>
<evidence type="ECO:0000256" key="12">
    <source>
        <dbReference type="ARBA" id="ARBA00022932"/>
    </source>
</evidence>
<comment type="function">
    <text evidence="16">Poorly processive, error-prone DNA polymerase involved in untargeted mutagenesis. Copies undamaged DNA at stalled replication forks, which arise in vivo from mismatched or misaligned primer ends. These misaligned primers can be extended by PolIV. Exhibits no 3'-5' exonuclease (proofreading) activity. May be involved in translesional synthesis, in conjunction with the beta clamp from PolIII.</text>
</comment>
<organism evidence="18 19">
    <name type="scientific">Xanthocytophaga agilis</name>
    <dbReference type="NCBI Taxonomy" id="3048010"/>
    <lineage>
        <taxon>Bacteria</taxon>
        <taxon>Pseudomonadati</taxon>
        <taxon>Bacteroidota</taxon>
        <taxon>Cytophagia</taxon>
        <taxon>Cytophagales</taxon>
        <taxon>Rhodocytophagaceae</taxon>
        <taxon>Xanthocytophaga</taxon>
    </lineage>
</organism>
<dbReference type="EMBL" id="JASJOU010000001">
    <property type="protein sequence ID" value="MDJ1500306.1"/>
    <property type="molecule type" value="Genomic_DNA"/>
</dbReference>
<keyword evidence="9 16" id="KW-0479">Metal-binding</keyword>
<dbReference type="Pfam" id="PF21999">
    <property type="entry name" value="IMS_HHH_1"/>
    <property type="match status" value="1"/>
</dbReference>
<evidence type="ECO:0000313" key="19">
    <source>
        <dbReference type="Proteomes" id="UP001232063"/>
    </source>
</evidence>
<dbReference type="FunFam" id="1.10.150.20:FF:000019">
    <property type="entry name" value="DNA polymerase IV"/>
    <property type="match status" value="1"/>
</dbReference>
<dbReference type="GO" id="GO:0006261">
    <property type="term" value="P:DNA-templated DNA replication"/>
    <property type="evidence" value="ECO:0007669"/>
    <property type="project" value="UniProtKB-UniRule"/>
</dbReference>
<keyword evidence="4 16" id="KW-0515">Mutator protein</keyword>
<evidence type="ECO:0000256" key="14">
    <source>
        <dbReference type="ARBA" id="ARBA00023204"/>
    </source>
</evidence>
<dbReference type="InterPro" id="IPR022880">
    <property type="entry name" value="DNApol_IV"/>
</dbReference>
<comment type="catalytic activity">
    <reaction evidence="15 16">
        <text>DNA(n) + a 2'-deoxyribonucleoside 5'-triphosphate = DNA(n+1) + diphosphate</text>
        <dbReference type="Rhea" id="RHEA:22508"/>
        <dbReference type="Rhea" id="RHEA-COMP:17339"/>
        <dbReference type="Rhea" id="RHEA-COMP:17340"/>
        <dbReference type="ChEBI" id="CHEBI:33019"/>
        <dbReference type="ChEBI" id="CHEBI:61560"/>
        <dbReference type="ChEBI" id="CHEBI:173112"/>
        <dbReference type="EC" id="2.7.7.7"/>
    </reaction>
</comment>
<dbReference type="HAMAP" id="MF_01113">
    <property type="entry name" value="DNApol_IV"/>
    <property type="match status" value="1"/>
</dbReference>
<dbReference type="Gene3D" id="1.10.150.20">
    <property type="entry name" value="5' to 3' exonuclease, C-terminal subdomain"/>
    <property type="match status" value="1"/>
</dbReference>
<dbReference type="InterPro" id="IPR017961">
    <property type="entry name" value="DNA_pol_Y-fam_little_finger"/>
</dbReference>
<dbReference type="GO" id="GO:0042276">
    <property type="term" value="P:error-prone translesion synthesis"/>
    <property type="evidence" value="ECO:0007669"/>
    <property type="project" value="TreeGrafter"/>
</dbReference>
<evidence type="ECO:0000256" key="8">
    <source>
        <dbReference type="ARBA" id="ARBA00022705"/>
    </source>
</evidence>
<evidence type="ECO:0000256" key="7">
    <source>
        <dbReference type="ARBA" id="ARBA00022695"/>
    </source>
</evidence>
<dbReference type="PANTHER" id="PTHR11076:SF33">
    <property type="entry name" value="DNA POLYMERASE KAPPA"/>
    <property type="match status" value="1"/>
</dbReference>
<dbReference type="RefSeq" id="WP_314509829.1">
    <property type="nucleotide sequence ID" value="NZ_JASJOU010000001.1"/>
</dbReference>
<dbReference type="Gene3D" id="3.30.1490.100">
    <property type="entry name" value="DNA polymerase, Y-family, little finger domain"/>
    <property type="match status" value="1"/>
</dbReference>
<feature type="domain" description="UmuC" evidence="17">
    <location>
        <begin position="4"/>
        <end position="185"/>
    </location>
</feature>
<protein>
    <recommendedName>
        <fullName evidence="16">DNA polymerase IV</fullName>
        <shortName evidence="16">Pol IV</shortName>
        <ecNumber evidence="16">2.7.7.7</ecNumber>
    </recommendedName>
</protein>